<sequence length="144" mass="16265">MPNLFKAAYETCECNYTCGLSLRKCLRLLTVIGMLSCIIYITVGSYIIVHIIQTEKVELFPNAYYRLPSGPTASRIVVPPPLPGLNPVEDFGIHHQQQLPLPQTPFQQNAIFPVGDEDDDSFTRQGQQENDGNRTIYYKRNGKC</sequence>
<evidence type="ECO:0000313" key="2">
    <source>
        <dbReference type="EMBL" id="CAL8107543.1"/>
    </source>
</evidence>
<organism evidence="2 3">
    <name type="scientific">Orchesella dallaii</name>
    <dbReference type="NCBI Taxonomy" id="48710"/>
    <lineage>
        <taxon>Eukaryota</taxon>
        <taxon>Metazoa</taxon>
        <taxon>Ecdysozoa</taxon>
        <taxon>Arthropoda</taxon>
        <taxon>Hexapoda</taxon>
        <taxon>Collembola</taxon>
        <taxon>Entomobryomorpha</taxon>
        <taxon>Entomobryoidea</taxon>
        <taxon>Orchesellidae</taxon>
        <taxon>Orchesellinae</taxon>
        <taxon>Orchesella</taxon>
    </lineage>
</organism>
<dbReference type="Proteomes" id="UP001642540">
    <property type="component" value="Unassembled WGS sequence"/>
</dbReference>
<comment type="caution">
    <text evidence="2">The sequence shown here is derived from an EMBL/GenBank/DDBJ whole genome shotgun (WGS) entry which is preliminary data.</text>
</comment>
<name>A0ABP1QLM1_9HEXA</name>
<keyword evidence="3" id="KW-1185">Reference proteome</keyword>
<reference evidence="2 3" key="1">
    <citation type="submission" date="2024-08" db="EMBL/GenBank/DDBJ databases">
        <authorList>
            <person name="Cucini C."/>
            <person name="Frati F."/>
        </authorList>
    </citation>
    <scope>NUCLEOTIDE SEQUENCE [LARGE SCALE GENOMIC DNA]</scope>
</reference>
<evidence type="ECO:0000256" key="1">
    <source>
        <dbReference type="SAM" id="Phobius"/>
    </source>
</evidence>
<proteinExistence type="predicted"/>
<keyword evidence="1" id="KW-1133">Transmembrane helix</keyword>
<gene>
    <name evidence="2" type="ORF">ODALV1_LOCUS12704</name>
</gene>
<protein>
    <submittedName>
        <fullName evidence="2">Uncharacterized protein</fullName>
    </submittedName>
</protein>
<dbReference type="EMBL" id="CAXLJM020000038">
    <property type="protein sequence ID" value="CAL8107543.1"/>
    <property type="molecule type" value="Genomic_DNA"/>
</dbReference>
<feature type="transmembrane region" description="Helical" evidence="1">
    <location>
        <begin position="28"/>
        <end position="52"/>
    </location>
</feature>
<keyword evidence="1" id="KW-0812">Transmembrane</keyword>
<evidence type="ECO:0000313" key="3">
    <source>
        <dbReference type="Proteomes" id="UP001642540"/>
    </source>
</evidence>
<keyword evidence="1" id="KW-0472">Membrane</keyword>
<accession>A0ABP1QLM1</accession>